<evidence type="ECO:0000256" key="5">
    <source>
        <dbReference type="ARBA" id="ARBA00022977"/>
    </source>
</evidence>
<dbReference type="PANTHER" id="PTHR20857:SF15">
    <property type="entry name" value="THIAMINE-PHOSPHATE SYNTHASE"/>
    <property type="match status" value="1"/>
</dbReference>
<evidence type="ECO:0000256" key="6">
    <source>
        <dbReference type="ARBA" id="ARBA00047334"/>
    </source>
</evidence>
<feature type="binding site" evidence="9">
    <location>
        <begin position="46"/>
        <end position="50"/>
    </location>
    <ligand>
        <name>4-amino-2-methyl-5-(diphosphooxymethyl)pyrimidine</name>
        <dbReference type="ChEBI" id="CHEBI:57841"/>
    </ligand>
</feature>
<comment type="catalytic activity">
    <reaction evidence="7 9 10">
        <text>2-(2-carboxy-4-methylthiazol-5-yl)ethyl phosphate + 4-amino-2-methyl-5-(diphosphooxymethyl)pyrimidine + 2 H(+) = thiamine phosphate + CO2 + diphosphate</text>
        <dbReference type="Rhea" id="RHEA:47848"/>
        <dbReference type="ChEBI" id="CHEBI:15378"/>
        <dbReference type="ChEBI" id="CHEBI:16526"/>
        <dbReference type="ChEBI" id="CHEBI:33019"/>
        <dbReference type="ChEBI" id="CHEBI:37575"/>
        <dbReference type="ChEBI" id="CHEBI:57841"/>
        <dbReference type="ChEBI" id="CHEBI:62890"/>
        <dbReference type="EC" id="2.5.1.3"/>
    </reaction>
</comment>
<feature type="binding site" evidence="9">
    <location>
        <position position="81"/>
    </location>
    <ligand>
        <name>4-amino-2-methyl-5-(diphosphooxymethyl)pyrimidine</name>
        <dbReference type="ChEBI" id="CHEBI:57841"/>
    </ligand>
</feature>
<evidence type="ECO:0000256" key="11">
    <source>
        <dbReference type="RuleBase" id="RU004253"/>
    </source>
</evidence>
<keyword evidence="5 9" id="KW-0784">Thiamine biosynthesis</keyword>
<comment type="caution">
    <text evidence="13">The sequence shown here is derived from an EMBL/GenBank/DDBJ whole genome shotgun (WGS) entry which is preliminary data.</text>
</comment>
<evidence type="ECO:0000256" key="9">
    <source>
        <dbReference type="HAMAP-Rule" id="MF_00097"/>
    </source>
</evidence>
<keyword evidence="2 9" id="KW-0808">Transferase</keyword>
<dbReference type="Gene3D" id="3.20.20.70">
    <property type="entry name" value="Aldolase class I"/>
    <property type="match status" value="1"/>
</dbReference>
<dbReference type="EC" id="2.5.1.3" evidence="9"/>
<evidence type="ECO:0000256" key="4">
    <source>
        <dbReference type="ARBA" id="ARBA00022842"/>
    </source>
</evidence>
<comment type="catalytic activity">
    <reaction evidence="8 9 10">
        <text>2-[(2R,5Z)-2-carboxy-4-methylthiazol-5(2H)-ylidene]ethyl phosphate + 4-amino-2-methyl-5-(diphosphooxymethyl)pyrimidine + 2 H(+) = thiamine phosphate + CO2 + diphosphate</text>
        <dbReference type="Rhea" id="RHEA:47844"/>
        <dbReference type="ChEBI" id="CHEBI:15378"/>
        <dbReference type="ChEBI" id="CHEBI:16526"/>
        <dbReference type="ChEBI" id="CHEBI:33019"/>
        <dbReference type="ChEBI" id="CHEBI:37575"/>
        <dbReference type="ChEBI" id="CHEBI:57841"/>
        <dbReference type="ChEBI" id="CHEBI:62899"/>
        <dbReference type="EC" id="2.5.1.3"/>
    </reaction>
</comment>
<dbReference type="InterPro" id="IPR034291">
    <property type="entry name" value="TMP_synthase"/>
</dbReference>
<comment type="cofactor">
    <cofactor evidence="9">
        <name>Mg(2+)</name>
        <dbReference type="ChEBI" id="CHEBI:18420"/>
    </cofactor>
    <text evidence="9">Binds 1 Mg(2+) ion per subunit.</text>
</comment>
<evidence type="ECO:0000313" key="14">
    <source>
        <dbReference type="Proteomes" id="UP001267290"/>
    </source>
</evidence>
<evidence type="ECO:0000256" key="2">
    <source>
        <dbReference type="ARBA" id="ARBA00022679"/>
    </source>
</evidence>
<evidence type="ECO:0000256" key="8">
    <source>
        <dbReference type="ARBA" id="ARBA00047883"/>
    </source>
</evidence>
<evidence type="ECO:0000256" key="1">
    <source>
        <dbReference type="ARBA" id="ARBA00005165"/>
    </source>
</evidence>
<dbReference type="RefSeq" id="WP_310499621.1">
    <property type="nucleotide sequence ID" value="NZ_JAVDSB010000005.1"/>
</dbReference>
<dbReference type="Proteomes" id="UP001267290">
    <property type="component" value="Unassembled WGS sequence"/>
</dbReference>
<feature type="binding site" evidence="9">
    <location>
        <position position="177"/>
    </location>
    <ligand>
        <name>2-[(2R,5Z)-2-carboxy-4-methylthiazol-5(2H)-ylidene]ethyl phosphate</name>
        <dbReference type="ChEBI" id="CHEBI:62899"/>
    </ligand>
</feature>
<feature type="binding site" evidence="9">
    <location>
        <begin position="145"/>
        <end position="147"/>
    </location>
    <ligand>
        <name>2-[(2R,5Z)-2-carboxy-4-methylthiazol-5(2H)-ylidene]ethyl phosphate</name>
        <dbReference type="ChEBI" id="CHEBI:62899"/>
    </ligand>
</feature>
<feature type="binding site" evidence="9">
    <location>
        <position position="148"/>
    </location>
    <ligand>
        <name>4-amino-2-methyl-5-(diphosphooxymethyl)pyrimidine</name>
        <dbReference type="ChEBI" id="CHEBI:57841"/>
    </ligand>
</feature>
<dbReference type="PANTHER" id="PTHR20857">
    <property type="entry name" value="THIAMINE-PHOSPHATE PYROPHOSPHORYLASE"/>
    <property type="match status" value="1"/>
</dbReference>
<evidence type="ECO:0000259" key="12">
    <source>
        <dbReference type="Pfam" id="PF02581"/>
    </source>
</evidence>
<comment type="similarity">
    <text evidence="9 10">Belongs to the thiamine-phosphate synthase family.</text>
</comment>
<dbReference type="SUPFAM" id="SSF51391">
    <property type="entry name" value="Thiamin phosphate synthase"/>
    <property type="match status" value="1"/>
</dbReference>
<feature type="binding site" evidence="9">
    <location>
        <begin position="197"/>
        <end position="198"/>
    </location>
    <ligand>
        <name>2-[(2R,5Z)-2-carboxy-4-methylthiazol-5(2H)-ylidene]ethyl phosphate</name>
        <dbReference type="ChEBI" id="CHEBI:62899"/>
    </ligand>
</feature>
<evidence type="ECO:0000313" key="13">
    <source>
        <dbReference type="EMBL" id="MDR6552063.1"/>
    </source>
</evidence>
<feature type="binding site" evidence="9">
    <location>
        <position position="119"/>
    </location>
    <ligand>
        <name>4-amino-2-methyl-5-(diphosphooxymethyl)pyrimidine</name>
        <dbReference type="ChEBI" id="CHEBI:57841"/>
    </ligand>
</feature>
<dbReference type="Pfam" id="PF02581">
    <property type="entry name" value="TMP-TENI"/>
    <property type="match status" value="1"/>
</dbReference>
<organism evidence="13 14">
    <name type="scientific">Paenibacillus qinlingensis</name>
    <dbReference type="NCBI Taxonomy" id="1837343"/>
    <lineage>
        <taxon>Bacteria</taxon>
        <taxon>Bacillati</taxon>
        <taxon>Bacillota</taxon>
        <taxon>Bacilli</taxon>
        <taxon>Bacillales</taxon>
        <taxon>Paenibacillaceae</taxon>
        <taxon>Paenibacillus</taxon>
    </lineage>
</organism>
<protein>
    <recommendedName>
        <fullName evidence="9">Thiamine-phosphate synthase</fullName>
        <shortName evidence="9">TP synthase</shortName>
        <shortName evidence="9">TPS</shortName>
        <ecNumber evidence="9">2.5.1.3</ecNumber>
    </recommendedName>
    <alternativeName>
        <fullName evidence="9">Thiamine-phosphate pyrophosphorylase</fullName>
        <shortName evidence="9">TMP pyrophosphorylase</shortName>
        <shortName evidence="9">TMP-PPase</shortName>
    </alternativeName>
</protein>
<dbReference type="CDD" id="cd00564">
    <property type="entry name" value="TMP_TenI"/>
    <property type="match status" value="1"/>
</dbReference>
<dbReference type="InterPro" id="IPR022998">
    <property type="entry name" value="ThiamineP_synth_TenI"/>
</dbReference>
<dbReference type="GO" id="GO:0004789">
    <property type="term" value="F:thiamine-phosphate diphosphorylase activity"/>
    <property type="evidence" value="ECO:0007669"/>
    <property type="project" value="UniProtKB-EC"/>
</dbReference>
<dbReference type="EMBL" id="JAVDSB010000005">
    <property type="protein sequence ID" value="MDR6552063.1"/>
    <property type="molecule type" value="Genomic_DNA"/>
</dbReference>
<sequence length="225" mass="23331">MSMVLTAEELRKALRLYLVMGSPNCGGADPYEVLEAAIDGGITMFQLREKGPGALQGPELLALGARLRRLCAQRGIPFIVNDDERLALELEADGIHIGQEDAPAAAVRKRLPNMIVGVSAHDLGEAQSALAEGADYLGVGPQYATRTKLDAREVQGPAVLTRMRAGGIQLPLVGIGGIDATNAGAVIRAGADGVAVVSAIAGARSPREAAESLRLLLSMAGSNTD</sequence>
<evidence type="ECO:0000256" key="10">
    <source>
        <dbReference type="RuleBase" id="RU003826"/>
    </source>
</evidence>
<feature type="binding site" evidence="9">
    <location>
        <position position="101"/>
    </location>
    <ligand>
        <name>Mg(2+)</name>
        <dbReference type="ChEBI" id="CHEBI:18420"/>
    </ligand>
</feature>
<keyword evidence="4 9" id="KW-0460">Magnesium</keyword>
<dbReference type="NCBIfam" id="TIGR00693">
    <property type="entry name" value="thiE"/>
    <property type="match status" value="1"/>
</dbReference>
<name>A0ABU1NX59_9BACL</name>
<reference evidence="13 14" key="1">
    <citation type="submission" date="2023-07" db="EMBL/GenBank/DDBJ databases">
        <title>Sorghum-associated microbial communities from plants grown in Nebraska, USA.</title>
        <authorList>
            <person name="Schachtman D."/>
        </authorList>
    </citation>
    <scope>NUCLEOTIDE SEQUENCE [LARGE SCALE GENOMIC DNA]</scope>
    <source>
        <strain evidence="13 14">CC258</strain>
    </source>
</reference>
<feature type="binding site" evidence="9">
    <location>
        <position position="82"/>
    </location>
    <ligand>
        <name>Mg(2+)</name>
        <dbReference type="ChEBI" id="CHEBI:18420"/>
    </ligand>
</feature>
<evidence type="ECO:0000256" key="7">
    <source>
        <dbReference type="ARBA" id="ARBA00047851"/>
    </source>
</evidence>
<keyword evidence="14" id="KW-1185">Reference proteome</keyword>
<dbReference type="InterPro" id="IPR013785">
    <property type="entry name" value="Aldolase_TIM"/>
</dbReference>
<keyword evidence="3 9" id="KW-0479">Metal-binding</keyword>
<comment type="catalytic activity">
    <reaction evidence="6 9 10">
        <text>4-methyl-5-(2-phosphooxyethyl)-thiazole + 4-amino-2-methyl-5-(diphosphooxymethyl)pyrimidine + H(+) = thiamine phosphate + diphosphate</text>
        <dbReference type="Rhea" id="RHEA:22328"/>
        <dbReference type="ChEBI" id="CHEBI:15378"/>
        <dbReference type="ChEBI" id="CHEBI:33019"/>
        <dbReference type="ChEBI" id="CHEBI:37575"/>
        <dbReference type="ChEBI" id="CHEBI:57841"/>
        <dbReference type="ChEBI" id="CHEBI:58296"/>
        <dbReference type="EC" id="2.5.1.3"/>
    </reaction>
</comment>
<dbReference type="InterPro" id="IPR036206">
    <property type="entry name" value="ThiamineP_synth_sf"/>
</dbReference>
<proteinExistence type="inferred from homology"/>
<dbReference type="HAMAP" id="MF_00097">
    <property type="entry name" value="TMP_synthase"/>
    <property type="match status" value="1"/>
</dbReference>
<comment type="function">
    <text evidence="9">Condenses 4-methyl-5-(beta-hydroxyethyl)thiazole monophosphate (THZ-P) and 2-methyl-4-amino-5-hydroxymethyl pyrimidine pyrophosphate (HMP-PP) to form thiamine monophosphate (TMP).</text>
</comment>
<comment type="pathway">
    <text evidence="1 9 11">Cofactor biosynthesis; thiamine diphosphate biosynthesis; thiamine phosphate from 4-amino-2-methyl-5-diphosphomethylpyrimidine and 4-methyl-5-(2-phosphoethyl)-thiazole: step 1/1.</text>
</comment>
<accession>A0ABU1NX59</accession>
<evidence type="ECO:0000256" key="3">
    <source>
        <dbReference type="ARBA" id="ARBA00022723"/>
    </source>
</evidence>
<feature type="domain" description="Thiamine phosphate synthase/TenI" evidence="12">
    <location>
        <begin position="16"/>
        <end position="200"/>
    </location>
</feature>
<gene>
    <name evidence="9" type="primary">thiE</name>
    <name evidence="13" type="ORF">J2736_003265</name>
</gene>